<evidence type="ECO:0000313" key="3">
    <source>
        <dbReference type="Proteomes" id="UP000663859"/>
    </source>
</evidence>
<reference evidence="2" key="1">
    <citation type="submission" date="2021-02" db="EMBL/GenBank/DDBJ databases">
        <authorList>
            <person name="Cremers G."/>
            <person name="Picone N."/>
        </authorList>
    </citation>
    <scope>NUCLEOTIDE SEQUENCE</scope>
    <source>
        <strain evidence="2">PQ17</strain>
    </source>
</reference>
<sequence length="54" mass="6003">MIADLLSRPWIAGLPTWLEPSKGAPSAYFWVPAITLVAGFVVFFVIRNIAKKNE</sequence>
<protein>
    <submittedName>
        <fullName evidence="2">Uncharacterized protein</fullName>
    </submittedName>
</protein>
<dbReference type="Proteomes" id="UP000663859">
    <property type="component" value="Unassembled WGS sequence"/>
</dbReference>
<evidence type="ECO:0000313" key="2">
    <source>
        <dbReference type="EMBL" id="CAF0692939.1"/>
    </source>
</evidence>
<dbReference type="AlphaFoldDB" id="A0A8J2BN76"/>
<keyword evidence="1" id="KW-1133">Transmembrane helix</keyword>
<keyword evidence="1" id="KW-0472">Membrane</keyword>
<dbReference type="RefSeq" id="WP_174582844.1">
    <property type="nucleotide sequence ID" value="NZ_CAJNOB010000005.1"/>
</dbReference>
<keyword evidence="3" id="KW-1185">Reference proteome</keyword>
<comment type="caution">
    <text evidence="2">The sequence shown here is derived from an EMBL/GenBank/DDBJ whole genome shotgun (WGS) entry which is preliminary data.</text>
</comment>
<evidence type="ECO:0000256" key="1">
    <source>
        <dbReference type="SAM" id="Phobius"/>
    </source>
</evidence>
<proteinExistence type="predicted"/>
<keyword evidence="1" id="KW-0812">Transmembrane</keyword>
<name>A0A8J2BN76_9BACT</name>
<organism evidence="2 3">
    <name type="scientific">Candidatus Methylacidithermus pantelleriae</name>
    <dbReference type="NCBI Taxonomy" id="2744239"/>
    <lineage>
        <taxon>Bacteria</taxon>
        <taxon>Pseudomonadati</taxon>
        <taxon>Verrucomicrobiota</taxon>
        <taxon>Methylacidiphilae</taxon>
        <taxon>Methylacidiphilales</taxon>
        <taxon>Methylacidiphilaceae</taxon>
        <taxon>Candidatus Methylacidithermus</taxon>
    </lineage>
</organism>
<accession>A0A8J2BN76</accession>
<feature type="transmembrane region" description="Helical" evidence="1">
    <location>
        <begin position="27"/>
        <end position="46"/>
    </location>
</feature>
<dbReference type="EMBL" id="CAJNOB010000005">
    <property type="protein sequence ID" value="CAF0692939.1"/>
    <property type="molecule type" value="Genomic_DNA"/>
</dbReference>
<gene>
    <name evidence="2" type="ORF">MPNT_130017</name>
</gene>